<dbReference type="AlphaFoldDB" id="A0AB39XB51"/>
<evidence type="ECO:0000313" key="2">
    <source>
        <dbReference type="EMBL" id="XDV09603.1"/>
    </source>
</evidence>
<sequence length="268" mass="29694">MSSITPLLDTLVHQVAKQRSPVAALPRHPLPVAPIQAAATTTEFSQAGQQVARLLQLIDSWQQQLPPRGSQSAFIQTAGQLFPAQATNLNVAALVSKLQTLVKDSGVFYETLLARWAAQKAPINLLQQQPQNRTPSTIQSILGQQIDLLNSGMLRIETELWPQATLQWLVQPEVNPLVQRWRDEQRRQQGDEPEAAAWTSEIKLSLPVLGVLRAKLRLGDQHLTMQVQCTESQVQLVRSQVDMLAQRLRQITGLQIDPIAVGVLANES</sequence>
<evidence type="ECO:0000259" key="1">
    <source>
        <dbReference type="Pfam" id="PF02120"/>
    </source>
</evidence>
<dbReference type="Pfam" id="PF02120">
    <property type="entry name" value="Flg_hook"/>
    <property type="match status" value="1"/>
</dbReference>
<dbReference type="RefSeq" id="WP_369742961.1">
    <property type="nucleotide sequence ID" value="NZ_CP165718.1"/>
</dbReference>
<keyword evidence="2" id="KW-0969">Cilium</keyword>
<keyword evidence="2" id="KW-0966">Cell projection</keyword>
<accession>A0AB39XB51</accession>
<name>A0AB39XB51_9GAMM</name>
<dbReference type="InterPro" id="IPR021136">
    <property type="entry name" value="Flagellar_hook_control-like_C"/>
</dbReference>
<dbReference type="EMBL" id="CP165718">
    <property type="protein sequence ID" value="XDV09603.1"/>
    <property type="molecule type" value="Genomic_DNA"/>
</dbReference>
<feature type="domain" description="Flagellar hook-length control protein-like C-terminal" evidence="1">
    <location>
        <begin position="188"/>
        <end position="262"/>
    </location>
</feature>
<reference evidence="2" key="1">
    <citation type="submission" date="2024-07" db="EMBL/GenBank/DDBJ databases">
        <title>Whole genome sequence of bacterial strains from algal surface.</title>
        <authorList>
            <person name="Kumar P."/>
        </authorList>
    </citation>
    <scope>NUCLEOTIDE SEQUENCE</scope>
    <source>
        <strain evidence="2">PP-1MA</strain>
    </source>
</reference>
<keyword evidence="2" id="KW-0282">Flagellum</keyword>
<gene>
    <name evidence="2" type="ORF">AB8S08_12735</name>
</gene>
<proteinExistence type="predicted"/>
<protein>
    <submittedName>
        <fullName evidence="2">Flagellar hook-length control protein FliK</fullName>
    </submittedName>
</protein>
<organism evidence="2">
    <name type="scientific">Pseudidiomarina sp. PP-1MA</name>
    <dbReference type="NCBI Taxonomy" id="3237706"/>
    <lineage>
        <taxon>Bacteria</taxon>
        <taxon>Pseudomonadati</taxon>
        <taxon>Pseudomonadota</taxon>
        <taxon>Gammaproteobacteria</taxon>
        <taxon>Alteromonadales</taxon>
        <taxon>Idiomarinaceae</taxon>
        <taxon>Pseudidiomarina</taxon>
    </lineage>
</organism>